<evidence type="ECO:0000256" key="3">
    <source>
        <dbReference type="ARBA" id="ARBA00023125"/>
    </source>
</evidence>
<dbReference type="InterPro" id="IPR001789">
    <property type="entry name" value="Sig_transdc_resp-reg_receiver"/>
</dbReference>
<evidence type="ECO:0000313" key="9">
    <source>
        <dbReference type="EMBL" id="SET26994.1"/>
    </source>
</evidence>
<dbReference type="SMART" id="SM00448">
    <property type="entry name" value="REC"/>
    <property type="match status" value="1"/>
</dbReference>
<reference evidence="9 10" key="1">
    <citation type="submission" date="2016-10" db="EMBL/GenBank/DDBJ databases">
        <authorList>
            <person name="Varghese N."/>
            <person name="Submissions S."/>
        </authorList>
    </citation>
    <scope>NUCLEOTIDE SEQUENCE [LARGE SCALE GENOMIC DNA]</scope>
    <source>
        <strain evidence="9 10">NLAE-zl-C196</strain>
    </source>
</reference>
<feature type="domain" description="HTH luxR-type" evidence="7">
    <location>
        <begin position="136"/>
        <end position="201"/>
    </location>
</feature>
<dbReference type="InterPro" id="IPR039420">
    <property type="entry name" value="WalR-like"/>
</dbReference>
<evidence type="ECO:0000313" key="10">
    <source>
        <dbReference type="Proteomes" id="UP000182121"/>
    </source>
</evidence>
<comment type="function">
    <text evidence="5">May play the central regulatory role in sporulation. It may be an element of the effector pathway responsible for the activation of sporulation genes in response to nutritional stress. Spo0A may act in concert with spo0H (a sigma factor) to control the expression of some genes that are critical to the sporulation process.</text>
</comment>
<dbReference type="InterPro" id="IPR036388">
    <property type="entry name" value="WH-like_DNA-bd_sf"/>
</dbReference>
<dbReference type="EMBL" id="FOIO01000004">
    <property type="protein sequence ID" value="SET26994.1"/>
    <property type="molecule type" value="Genomic_DNA"/>
</dbReference>
<evidence type="ECO:0000256" key="4">
    <source>
        <dbReference type="ARBA" id="ARBA00023163"/>
    </source>
</evidence>
<dbReference type="AlphaFoldDB" id="A0A1I0D687"/>
<dbReference type="Proteomes" id="UP000182121">
    <property type="component" value="Unassembled WGS sequence"/>
</dbReference>
<proteinExistence type="predicted"/>
<dbReference type="Pfam" id="PF00196">
    <property type="entry name" value="GerE"/>
    <property type="match status" value="1"/>
</dbReference>
<feature type="domain" description="Response regulatory" evidence="8">
    <location>
        <begin position="3"/>
        <end position="120"/>
    </location>
</feature>
<dbReference type="GeneID" id="86192946"/>
<dbReference type="SMART" id="SM00421">
    <property type="entry name" value="HTH_LUXR"/>
    <property type="match status" value="1"/>
</dbReference>
<dbReference type="Pfam" id="PF00072">
    <property type="entry name" value="Response_reg"/>
    <property type="match status" value="1"/>
</dbReference>
<dbReference type="PRINTS" id="PR00038">
    <property type="entry name" value="HTHLUXR"/>
</dbReference>
<evidence type="ECO:0000256" key="6">
    <source>
        <dbReference type="PROSITE-ProRule" id="PRU00169"/>
    </source>
</evidence>
<name>A0A1I0D687_9FIRM</name>
<dbReference type="SUPFAM" id="SSF52172">
    <property type="entry name" value="CheY-like"/>
    <property type="match status" value="1"/>
</dbReference>
<dbReference type="CDD" id="cd06170">
    <property type="entry name" value="LuxR_C_like"/>
    <property type="match status" value="1"/>
</dbReference>
<dbReference type="InterPro" id="IPR016032">
    <property type="entry name" value="Sig_transdc_resp-reg_C-effctor"/>
</dbReference>
<keyword evidence="3" id="KW-0238">DNA-binding</keyword>
<evidence type="ECO:0000259" key="7">
    <source>
        <dbReference type="PROSITE" id="PS50043"/>
    </source>
</evidence>
<dbReference type="Gene3D" id="3.40.50.2300">
    <property type="match status" value="1"/>
</dbReference>
<accession>A0A1I0D687</accession>
<keyword evidence="2" id="KW-0805">Transcription regulation</keyword>
<organism evidence="9 10">
    <name type="scientific">Enterocloster clostridioformis</name>
    <dbReference type="NCBI Taxonomy" id="1531"/>
    <lineage>
        <taxon>Bacteria</taxon>
        <taxon>Bacillati</taxon>
        <taxon>Bacillota</taxon>
        <taxon>Clostridia</taxon>
        <taxon>Lachnospirales</taxon>
        <taxon>Lachnospiraceae</taxon>
        <taxon>Enterocloster</taxon>
    </lineage>
</organism>
<dbReference type="GO" id="GO:0006355">
    <property type="term" value="P:regulation of DNA-templated transcription"/>
    <property type="evidence" value="ECO:0007669"/>
    <property type="project" value="InterPro"/>
</dbReference>
<dbReference type="PROSITE" id="PS00622">
    <property type="entry name" value="HTH_LUXR_1"/>
    <property type="match status" value="1"/>
</dbReference>
<evidence type="ECO:0000256" key="1">
    <source>
        <dbReference type="ARBA" id="ARBA00018672"/>
    </source>
</evidence>
<dbReference type="PROSITE" id="PS50110">
    <property type="entry name" value="RESPONSE_REGULATORY"/>
    <property type="match status" value="1"/>
</dbReference>
<evidence type="ECO:0000256" key="5">
    <source>
        <dbReference type="ARBA" id="ARBA00024867"/>
    </source>
</evidence>
<dbReference type="InterPro" id="IPR011006">
    <property type="entry name" value="CheY-like_superfamily"/>
</dbReference>
<feature type="modified residue" description="4-aspartylphosphate" evidence="6">
    <location>
        <position position="54"/>
    </location>
</feature>
<dbReference type="InterPro" id="IPR000792">
    <property type="entry name" value="Tscrpt_reg_LuxR_C"/>
</dbReference>
<dbReference type="SUPFAM" id="SSF46894">
    <property type="entry name" value="C-terminal effector domain of the bipartite response regulators"/>
    <property type="match status" value="1"/>
</dbReference>
<evidence type="ECO:0000259" key="8">
    <source>
        <dbReference type="PROSITE" id="PS50110"/>
    </source>
</evidence>
<dbReference type="PROSITE" id="PS50043">
    <property type="entry name" value="HTH_LUXR_2"/>
    <property type="match status" value="1"/>
</dbReference>
<dbReference type="Gene3D" id="1.10.10.10">
    <property type="entry name" value="Winged helix-like DNA-binding domain superfamily/Winged helix DNA-binding domain"/>
    <property type="match status" value="1"/>
</dbReference>
<dbReference type="GO" id="GO:0000160">
    <property type="term" value="P:phosphorelay signal transduction system"/>
    <property type="evidence" value="ECO:0007669"/>
    <property type="project" value="InterPro"/>
</dbReference>
<evidence type="ECO:0000256" key="2">
    <source>
        <dbReference type="ARBA" id="ARBA00023015"/>
    </source>
</evidence>
<dbReference type="PANTHER" id="PTHR43214">
    <property type="entry name" value="TWO-COMPONENT RESPONSE REGULATOR"/>
    <property type="match status" value="1"/>
</dbReference>
<dbReference type="GO" id="GO:0003677">
    <property type="term" value="F:DNA binding"/>
    <property type="evidence" value="ECO:0007669"/>
    <property type="project" value="UniProtKB-KW"/>
</dbReference>
<comment type="caution">
    <text evidence="9">The sequence shown here is derived from an EMBL/GenBank/DDBJ whole genome shotgun (WGS) entry which is preliminary data.</text>
</comment>
<gene>
    <name evidence="9" type="ORF">SAMN05216521_100431</name>
</gene>
<keyword evidence="6" id="KW-0597">Phosphoprotein</keyword>
<dbReference type="RefSeq" id="WP_074661609.1">
    <property type="nucleotide sequence ID" value="NZ_FOIO01000004.1"/>
</dbReference>
<protein>
    <recommendedName>
        <fullName evidence="1">Stage 0 sporulation protein A homolog</fullName>
    </recommendedName>
</protein>
<keyword evidence="4" id="KW-0804">Transcription</keyword>
<sequence length="217" mass="24216">MKQVLIVEDQRMPRKYMERMISDSEKYALAASISGADVALAYCKRQMIDLILMDVCTAGNKDGIEAAAEIKVAFPNIKIIVVTSMVEVGFLERAKAAKVDSFWYKDLSPEDLIDVIDRTMAGEHLFPHETPQVKLGLVSSTDLTAKEIQVLRLVCDGLEYSEIAQTLSITERTVKYHVSNILQKTGYANKTRLAIAVTGKKFIIPSLPEDLDFDITK</sequence>